<accession>A0ABR1JBU7</accession>
<organism evidence="2 3">
    <name type="scientific">Marasmiellus scandens</name>
    <dbReference type="NCBI Taxonomy" id="2682957"/>
    <lineage>
        <taxon>Eukaryota</taxon>
        <taxon>Fungi</taxon>
        <taxon>Dikarya</taxon>
        <taxon>Basidiomycota</taxon>
        <taxon>Agaricomycotina</taxon>
        <taxon>Agaricomycetes</taxon>
        <taxon>Agaricomycetidae</taxon>
        <taxon>Agaricales</taxon>
        <taxon>Marasmiineae</taxon>
        <taxon>Omphalotaceae</taxon>
        <taxon>Marasmiellus</taxon>
    </lineage>
</organism>
<name>A0ABR1JBU7_9AGAR</name>
<keyword evidence="3" id="KW-1185">Reference proteome</keyword>
<sequence>MRSSATLLILLLCTVFRASYALPAATNTTSQAPQPTSTQGLTCPVLSNTVATANTRTITPRGLSLFDTFTSLFRRQGGSEFVGWHGTTGVNACRYTNSGRMGGSIPVLDQFNGADAELGPGLYVTDDITTARVFALTTANARRNAGVTDPLALLPTVCKVEAISQMNWRNNVPQILDTFC</sequence>
<feature type="chain" id="PRO_5046778913" evidence="1">
    <location>
        <begin position="22"/>
        <end position="180"/>
    </location>
</feature>
<feature type="signal peptide" evidence="1">
    <location>
        <begin position="1"/>
        <end position="21"/>
    </location>
</feature>
<protein>
    <submittedName>
        <fullName evidence="2">Uncharacterized protein</fullName>
    </submittedName>
</protein>
<dbReference type="SUPFAM" id="SSF56399">
    <property type="entry name" value="ADP-ribosylation"/>
    <property type="match status" value="1"/>
</dbReference>
<gene>
    <name evidence="2" type="ORF">VKT23_011528</name>
</gene>
<proteinExistence type="predicted"/>
<dbReference type="Gene3D" id="3.90.175.10">
    <property type="entry name" value="Diphtheria Toxin, domain 1"/>
    <property type="match status" value="1"/>
</dbReference>
<evidence type="ECO:0000313" key="2">
    <source>
        <dbReference type="EMBL" id="KAK7454017.1"/>
    </source>
</evidence>
<keyword evidence="1" id="KW-0732">Signal</keyword>
<dbReference type="EMBL" id="JBANRG010000025">
    <property type="protein sequence ID" value="KAK7454017.1"/>
    <property type="molecule type" value="Genomic_DNA"/>
</dbReference>
<comment type="caution">
    <text evidence="2">The sequence shown here is derived from an EMBL/GenBank/DDBJ whole genome shotgun (WGS) entry which is preliminary data.</text>
</comment>
<evidence type="ECO:0000313" key="3">
    <source>
        <dbReference type="Proteomes" id="UP001498398"/>
    </source>
</evidence>
<evidence type="ECO:0000256" key="1">
    <source>
        <dbReference type="SAM" id="SignalP"/>
    </source>
</evidence>
<reference evidence="2 3" key="1">
    <citation type="submission" date="2024-01" db="EMBL/GenBank/DDBJ databases">
        <title>A draft genome for the cacao thread blight pathogen Marasmiellus scandens.</title>
        <authorList>
            <person name="Baruah I.K."/>
            <person name="Leung J."/>
            <person name="Bukari Y."/>
            <person name="Amoako-Attah I."/>
            <person name="Meinhardt L.W."/>
            <person name="Bailey B.A."/>
            <person name="Cohen S.P."/>
        </authorList>
    </citation>
    <scope>NUCLEOTIDE SEQUENCE [LARGE SCALE GENOMIC DNA]</scope>
    <source>
        <strain evidence="2 3">GH-19</strain>
    </source>
</reference>
<dbReference type="Proteomes" id="UP001498398">
    <property type="component" value="Unassembled WGS sequence"/>
</dbReference>